<reference evidence="3" key="1">
    <citation type="submission" date="2012-06" db="EMBL/GenBank/DDBJ databases">
        <title>The complete genome of Belliella baltica DSM 15883.</title>
        <authorList>
            <person name="Lucas S."/>
            <person name="Copeland A."/>
            <person name="Lapidus A."/>
            <person name="Goodwin L."/>
            <person name="Pitluck S."/>
            <person name="Peters L."/>
            <person name="Mikhailova N."/>
            <person name="Davenport K."/>
            <person name="Kyrpides N."/>
            <person name="Mavromatis K."/>
            <person name="Pagani I."/>
            <person name="Ivanova N."/>
            <person name="Ovchinnikova G."/>
            <person name="Zeytun A."/>
            <person name="Detter J.C."/>
            <person name="Han C."/>
            <person name="Land M."/>
            <person name="Hauser L."/>
            <person name="Markowitz V."/>
            <person name="Cheng J.-F."/>
            <person name="Hugenholtz P."/>
            <person name="Woyke T."/>
            <person name="Wu D."/>
            <person name="Tindall B."/>
            <person name="Pomrenke H."/>
            <person name="Brambilla E."/>
            <person name="Klenk H.-P."/>
            <person name="Eisen J.A."/>
        </authorList>
    </citation>
    <scope>NUCLEOTIDE SEQUENCE [LARGE SCALE GENOMIC DNA]</scope>
    <source>
        <strain evidence="3">DSM 15883 / CIP 108006 / LMG 21964 / BA134</strain>
    </source>
</reference>
<dbReference type="STRING" id="866536.Belba_1908"/>
<dbReference type="PATRIC" id="fig|866536.3.peg.1968"/>
<evidence type="ECO:0000313" key="2">
    <source>
        <dbReference type="EMBL" id="AFL84494.1"/>
    </source>
</evidence>
<accession>I3Z5H6</accession>
<dbReference type="eggNOG" id="ENOG5032XX2">
    <property type="taxonomic scope" value="Bacteria"/>
</dbReference>
<dbReference type="OrthoDB" id="982648at2"/>
<dbReference type="RefSeq" id="WP_014772473.1">
    <property type="nucleotide sequence ID" value="NC_018010.1"/>
</dbReference>
<evidence type="ECO:0000313" key="3">
    <source>
        <dbReference type="Proteomes" id="UP000006050"/>
    </source>
</evidence>
<feature type="transmembrane region" description="Helical" evidence="1">
    <location>
        <begin position="6"/>
        <end position="25"/>
    </location>
</feature>
<dbReference type="AlphaFoldDB" id="I3Z5H6"/>
<protein>
    <submittedName>
        <fullName evidence="2">Uncharacterized protein</fullName>
    </submittedName>
</protein>
<keyword evidence="3" id="KW-1185">Reference proteome</keyword>
<keyword evidence="1" id="KW-1133">Transmembrane helix</keyword>
<dbReference type="KEGG" id="bbd:Belba_1908"/>
<dbReference type="HOGENOM" id="CLU_2206882_0_0_10"/>
<proteinExistence type="predicted"/>
<evidence type="ECO:0000256" key="1">
    <source>
        <dbReference type="SAM" id="Phobius"/>
    </source>
</evidence>
<name>I3Z5H6_BELBD</name>
<organism evidence="2 3">
    <name type="scientific">Belliella baltica (strain DSM 15883 / CIP 108006 / LMG 21964 / BA134)</name>
    <dbReference type="NCBI Taxonomy" id="866536"/>
    <lineage>
        <taxon>Bacteria</taxon>
        <taxon>Pseudomonadati</taxon>
        <taxon>Bacteroidota</taxon>
        <taxon>Cytophagia</taxon>
        <taxon>Cytophagales</taxon>
        <taxon>Cyclobacteriaceae</taxon>
        <taxon>Belliella</taxon>
    </lineage>
</organism>
<dbReference type="Proteomes" id="UP000006050">
    <property type="component" value="Chromosome"/>
</dbReference>
<keyword evidence="1" id="KW-0812">Transmembrane</keyword>
<gene>
    <name evidence="2" type="ordered locus">Belba_1908</name>
</gene>
<feature type="transmembrane region" description="Helical" evidence="1">
    <location>
        <begin position="37"/>
        <end position="57"/>
    </location>
</feature>
<sequence length="109" mass="11512">MDSIDIFLTLSYVLIAIGVVVAVLMPLIKSLDNPKSLLKTGVGVVGLVVLIFISYSLSDGEVTAKFAAEPYSMTTTSTKFVGAILASTYFLAILAIVGIVITELNKAIK</sequence>
<keyword evidence="1" id="KW-0472">Membrane</keyword>
<dbReference type="EMBL" id="CP003281">
    <property type="protein sequence ID" value="AFL84494.1"/>
    <property type="molecule type" value="Genomic_DNA"/>
</dbReference>
<feature type="transmembrane region" description="Helical" evidence="1">
    <location>
        <begin position="80"/>
        <end position="101"/>
    </location>
</feature>